<evidence type="ECO:0000256" key="11">
    <source>
        <dbReference type="ARBA" id="ARBA00023012"/>
    </source>
</evidence>
<evidence type="ECO:0000256" key="9">
    <source>
        <dbReference type="ARBA" id="ARBA00022777"/>
    </source>
</evidence>
<evidence type="ECO:0000256" key="14">
    <source>
        <dbReference type="SAM" id="Phobius"/>
    </source>
</evidence>
<feature type="transmembrane region" description="Helical" evidence="14">
    <location>
        <begin position="186"/>
        <end position="210"/>
    </location>
</feature>
<name>A0A3S2URD3_9SPHN</name>
<keyword evidence="17" id="KW-1185">Reference proteome</keyword>
<sequence>MRDRFNRLMPKSLTGQVLMALALALLLAQGISAALLYQAKDKYREEQLIHELALKATIALRHRDEPPPMMEGPMRQGPDLGEGPRGPRPEMVAGFQTLPVDQPCDEYTHRLTQILAGQDIGAARVLVVERPIAADPLWNHRIAKRYGVMGNHGPPRPTSVLVGAVQMTAGGPWLVVRTSVPPNDPWLLVTLILQTLLIYAVLVGTMALILRRIARPLAALTHRVDHFAQTREAKGQITPEGPEDVRRLIVAHNALEERITALINEKDVMLGAIGHDLKTPLAALRVRIECVDDDAERDKMAKTIEDIVRSLDDILSLARVGRPSDPVEPTELSALVASIVEEYEDMGDDVVLDHLPRLVMPSRATWLRRALRNLIGNALRYSGSAAVTMERVAEEGRDWAVICVSDCGKGIPDGDIERMFQPFTRGEPSRNMATGGAGLGLTLARAIAEQHGGRLVLANRMEHGAVGGLDATLWLPLSA</sequence>
<evidence type="ECO:0000256" key="4">
    <source>
        <dbReference type="ARBA" id="ARBA00022475"/>
    </source>
</evidence>
<comment type="caution">
    <text evidence="16">The sequence shown here is derived from an EMBL/GenBank/DDBJ whole genome shotgun (WGS) entry which is preliminary data.</text>
</comment>
<comment type="catalytic activity">
    <reaction evidence="1">
        <text>ATP + protein L-histidine = ADP + protein N-phospho-L-histidine.</text>
        <dbReference type="EC" id="2.7.13.3"/>
    </reaction>
</comment>
<feature type="domain" description="Histidine kinase" evidence="15">
    <location>
        <begin position="272"/>
        <end position="479"/>
    </location>
</feature>
<dbReference type="RefSeq" id="WP_127708815.1">
    <property type="nucleotide sequence ID" value="NZ_SACO01000006.1"/>
</dbReference>
<dbReference type="Gene3D" id="3.30.565.10">
    <property type="entry name" value="Histidine kinase-like ATPase, C-terminal domain"/>
    <property type="match status" value="1"/>
</dbReference>
<dbReference type="Pfam" id="PF02518">
    <property type="entry name" value="HATPase_c"/>
    <property type="match status" value="1"/>
</dbReference>
<evidence type="ECO:0000313" key="16">
    <source>
        <dbReference type="EMBL" id="RVU04954.1"/>
    </source>
</evidence>
<evidence type="ECO:0000256" key="12">
    <source>
        <dbReference type="ARBA" id="ARBA00023136"/>
    </source>
</evidence>
<dbReference type="PROSITE" id="PS50109">
    <property type="entry name" value="HIS_KIN"/>
    <property type="match status" value="1"/>
</dbReference>
<dbReference type="PANTHER" id="PTHR44936">
    <property type="entry name" value="SENSOR PROTEIN CREC"/>
    <property type="match status" value="1"/>
</dbReference>
<feature type="region of interest" description="Disordered" evidence="13">
    <location>
        <begin position="64"/>
        <end position="86"/>
    </location>
</feature>
<dbReference type="CDD" id="cd00075">
    <property type="entry name" value="HATPase"/>
    <property type="match status" value="1"/>
</dbReference>
<evidence type="ECO:0000256" key="8">
    <source>
        <dbReference type="ARBA" id="ARBA00022692"/>
    </source>
</evidence>
<dbReference type="InterPro" id="IPR005467">
    <property type="entry name" value="His_kinase_dom"/>
</dbReference>
<dbReference type="SMART" id="SM00387">
    <property type="entry name" value="HATPase_c"/>
    <property type="match status" value="1"/>
</dbReference>
<dbReference type="InterPro" id="IPR004358">
    <property type="entry name" value="Sig_transdc_His_kin-like_C"/>
</dbReference>
<evidence type="ECO:0000259" key="15">
    <source>
        <dbReference type="PROSITE" id="PS50109"/>
    </source>
</evidence>
<dbReference type="EC" id="2.7.13.3" evidence="3"/>
<keyword evidence="6" id="KW-0597">Phosphoprotein</keyword>
<dbReference type="InterPro" id="IPR003594">
    <property type="entry name" value="HATPase_dom"/>
</dbReference>
<dbReference type="GO" id="GO:0000155">
    <property type="term" value="F:phosphorelay sensor kinase activity"/>
    <property type="evidence" value="ECO:0007669"/>
    <property type="project" value="InterPro"/>
</dbReference>
<accession>A0A3S2URD3</accession>
<keyword evidence="7" id="KW-0808">Transferase</keyword>
<dbReference type="SMART" id="SM00388">
    <property type="entry name" value="HisKA"/>
    <property type="match status" value="1"/>
</dbReference>
<dbReference type="PANTHER" id="PTHR44936:SF5">
    <property type="entry name" value="SENSOR HISTIDINE KINASE ENVZ"/>
    <property type="match status" value="1"/>
</dbReference>
<dbReference type="PRINTS" id="PR00344">
    <property type="entry name" value="BCTRLSENSOR"/>
</dbReference>
<reference evidence="16 17" key="1">
    <citation type="submission" date="2019-01" db="EMBL/GenBank/DDBJ databases">
        <authorList>
            <person name="Chen W.-M."/>
        </authorList>
    </citation>
    <scope>NUCLEOTIDE SEQUENCE [LARGE SCALE GENOMIC DNA]</scope>
    <source>
        <strain evidence="16 17">FSY-9</strain>
    </source>
</reference>
<dbReference type="InterPro" id="IPR003661">
    <property type="entry name" value="HisK_dim/P_dom"/>
</dbReference>
<evidence type="ECO:0000256" key="7">
    <source>
        <dbReference type="ARBA" id="ARBA00022679"/>
    </source>
</evidence>
<dbReference type="InterPro" id="IPR036890">
    <property type="entry name" value="HATPase_C_sf"/>
</dbReference>
<evidence type="ECO:0000313" key="17">
    <source>
        <dbReference type="Proteomes" id="UP000282837"/>
    </source>
</evidence>
<keyword evidence="10 14" id="KW-1133">Transmembrane helix</keyword>
<evidence type="ECO:0000256" key="13">
    <source>
        <dbReference type="SAM" id="MobiDB-lite"/>
    </source>
</evidence>
<dbReference type="Gene3D" id="1.10.287.130">
    <property type="match status" value="1"/>
</dbReference>
<keyword evidence="11" id="KW-0902">Two-component regulatory system</keyword>
<keyword evidence="5" id="KW-0997">Cell inner membrane</keyword>
<evidence type="ECO:0000256" key="3">
    <source>
        <dbReference type="ARBA" id="ARBA00012438"/>
    </source>
</evidence>
<dbReference type="InterPro" id="IPR050980">
    <property type="entry name" value="2C_sensor_his_kinase"/>
</dbReference>
<protein>
    <recommendedName>
        <fullName evidence="3">histidine kinase</fullName>
        <ecNumber evidence="3">2.7.13.3</ecNumber>
    </recommendedName>
</protein>
<dbReference type="CDD" id="cd00082">
    <property type="entry name" value="HisKA"/>
    <property type="match status" value="1"/>
</dbReference>
<evidence type="ECO:0000256" key="2">
    <source>
        <dbReference type="ARBA" id="ARBA00004429"/>
    </source>
</evidence>
<evidence type="ECO:0000256" key="1">
    <source>
        <dbReference type="ARBA" id="ARBA00000085"/>
    </source>
</evidence>
<evidence type="ECO:0000256" key="6">
    <source>
        <dbReference type="ARBA" id="ARBA00022553"/>
    </source>
</evidence>
<gene>
    <name evidence="16" type="ORF">EOE18_09420</name>
</gene>
<organism evidence="16 17">
    <name type="scientific">Novosphingobium umbonatum</name>
    <dbReference type="NCBI Taxonomy" id="1908524"/>
    <lineage>
        <taxon>Bacteria</taxon>
        <taxon>Pseudomonadati</taxon>
        <taxon>Pseudomonadota</taxon>
        <taxon>Alphaproteobacteria</taxon>
        <taxon>Sphingomonadales</taxon>
        <taxon>Sphingomonadaceae</taxon>
        <taxon>Novosphingobium</taxon>
    </lineage>
</organism>
<dbReference type="GO" id="GO:0005886">
    <property type="term" value="C:plasma membrane"/>
    <property type="evidence" value="ECO:0007669"/>
    <property type="project" value="UniProtKB-SubCell"/>
</dbReference>
<keyword evidence="12 14" id="KW-0472">Membrane</keyword>
<dbReference type="Proteomes" id="UP000282837">
    <property type="component" value="Unassembled WGS sequence"/>
</dbReference>
<dbReference type="InterPro" id="IPR036097">
    <property type="entry name" value="HisK_dim/P_sf"/>
</dbReference>
<evidence type="ECO:0000256" key="5">
    <source>
        <dbReference type="ARBA" id="ARBA00022519"/>
    </source>
</evidence>
<dbReference type="AlphaFoldDB" id="A0A3S2URD3"/>
<dbReference type="SUPFAM" id="SSF55874">
    <property type="entry name" value="ATPase domain of HSP90 chaperone/DNA topoisomerase II/histidine kinase"/>
    <property type="match status" value="1"/>
</dbReference>
<keyword evidence="8 14" id="KW-0812">Transmembrane</keyword>
<dbReference type="EMBL" id="SACO01000006">
    <property type="protein sequence ID" value="RVU04954.1"/>
    <property type="molecule type" value="Genomic_DNA"/>
</dbReference>
<keyword evidence="4" id="KW-1003">Cell membrane</keyword>
<dbReference type="OrthoDB" id="9804645at2"/>
<proteinExistence type="predicted"/>
<comment type="subcellular location">
    <subcellularLocation>
        <location evidence="2">Cell inner membrane</location>
        <topology evidence="2">Multi-pass membrane protein</topology>
    </subcellularLocation>
</comment>
<evidence type="ECO:0000256" key="10">
    <source>
        <dbReference type="ARBA" id="ARBA00022989"/>
    </source>
</evidence>
<keyword evidence="9 16" id="KW-0418">Kinase</keyword>
<dbReference type="SUPFAM" id="SSF47384">
    <property type="entry name" value="Homodimeric domain of signal transducing histidine kinase"/>
    <property type="match status" value="1"/>
</dbReference>